<keyword evidence="2" id="KW-0732">Signal</keyword>
<evidence type="ECO:0000256" key="2">
    <source>
        <dbReference type="SAM" id="SignalP"/>
    </source>
</evidence>
<evidence type="ECO:0000256" key="1">
    <source>
        <dbReference type="SAM" id="MobiDB-lite"/>
    </source>
</evidence>
<reference evidence="3" key="1">
    <citation type="submission" date="2014-05" db="EMBL/GenBank/DDBJ databases">
        <title>The genome and life-stage specific transcriptomes of Globodera pallida elucidate key aspects of plant parasitism by a cyst nematode.</title>
        <authorList>
            <person name="Cotton J.A."/>
            <person name="Lilley C.J."/>
            <person name="Jones L.M."/>
            <person name="Kikuchi T."/>
            <person name="Reid A.J."/>
            <person name="Thorpe P."/>
            <person name="Tsai I.J."/>
            <person name="Beasley H."/>
            <person name="Blok V."/>
            <person name="Cock P.J.A."/>
            <person name="Van den Akker S.E."/>
            <person name="Holroyd N."/>
            <person name="Hunt M."/>
            <person name="Mantelin S."/>
            <person name="Naghra H."/>
            <person name="Pain A."/>
            <person name="Palomares-Rius J.E."/>
            <person name="Zarowiecki M."/>
            <person name="Berriman M."/>
            <person name="Jones J.T."/>
            <person name="Urwin P.E."/>
        </authorList>
    </citation>
    <scope>NUCLEOTIDE SEQUENCE [LARGE SCALE GENOMIC DNA]</scope>
    <source>
        <strain evidence="3">Lindley</strain>
    </source>
</reference>
<dbReference type="WBParaSite" id="GPLIN_000668600">
    <property type="protein sequence ID" value="GPLIN_000668600"/>
    <property type="gene ID" value="GPLIN_000668600"/>
</dbReference>
<dbReference type="Proteomes" id="UP000050741">
    <property type="component" value="Unassembled WGS sequence"/>
</dbReference>
<dbReference type="AlphaFoldDB" id="A0A183C1E3"/>
<feature type="compositionally biased region" description="Basic and acidic residues" evidence="1">
    <location>
        <begin position="48"/>
        <end position="67"/>
    </location>
</feature>
<organism evidence="3 4">
    <name type="scientific">Globodera pallida</name>
    <name type="common">Potato cyst nematode worm</name>
    <name type="synonym">Heterodera pallida</name>
    <dbReference type="NCBI Taxonomy" id="36090"/>
    <lineage>
        <taxon>Eukaryota</taxon>
        <taxon>Metazoa</taxon>
        <taxon>Ecdysozoa</taxon>
        <taxon>Nematoda</taxon>
        <taxon>Chromadorea</taxon>
        <taxon>Rhabditida</taxon>
        <taxon>Tylenchina</taxon>
        <taxon>Tylenchomorpha</taxon>
        <taxon>Tylenchoidea</taxon>
        <taxon>Heteroderidae</taxon>
        <taxon>Heteroderinae</taxon>
        <taxon>Globodera</taxon>
    </lineage>
</organism>
<accession>A0A183C1E3</accession>
<evidence type="ECO:0000313" key="3">
    <source>
        <dbReference type="Proteomes" id="UP000050741"/>
    </source>
</evidence>
<feature type="signal peptide" evidence="2">
    <location>
        <begin position="1"/>
        <end position="21"/>
    </location>
</feature>
<protein>
    <submittedName>
        <fullName evidence="4">Secreted protein</fullName>
    </submittedName>
</protein>
<feature type="chain" id="PRO_5008146954" evidence="2">
    <location>
        <begin position="22"/>
        <end position="211"/>
    </location>
</feature>
<feature type="region of interest" description="Disordered" evidence="1">
    <location>
        <begin position="44"/>
        <end position="87"/>
    </location>
</feature>
<evidence type="ECO:0000313" key="4">
    <source>
        <dbReference type="WBParaSite" id="GPLIN_000668600"/>
    </source>
</evidence>
<keyword evidence="3" id="KW-1185">Reference proteome</keyword>
<name>A0A183C1E3_GLOPA</name>
<feature type="region of interest" description="Disordered" evidence="1">
    <location>
        <begin position="191"/>
        <end position="211"/>
    </location>
</feature>
<reference evidence="4" key="2">
    <citation type="submission" date="2016-06" db="UniProtKB">
        <authorList>
            <consortium name="WormBaseParasite"/>
        </authorList>
    </citation>
    <scope>IDENTIFICATION</scope>
</reference>
<proteinExistence type="predicted"/>
<sequence length="211" mass="22840">MNKFVLVVAISLAAIFEFGNTSPVHPNEDGAALKVALLNKQTGITKSGHHDTTPQTKEAETAARGESQESQPLVQNAEIENPKPPVETIKAPSNYDILRVAANAAAKVYGWLTADKQPKKIKDQAPADYDVERVAANAAAKVYGWLPADKQSEKIKDQEAPKSVPTPPADYDVERVAAKAAHAVYGWLPKEQQPQLMDDDERASHVPSALN</sequence>